<name>A0A450U0S6_9GAMM</name>
<evidence type="ECO:0000313" key="1">
    <source>
        <dbReference type="EMBL" id="VFJ75861.1"/>
    </source>
</evidence>
<reference evidence="1" key="1">
    <citation type="submission" date="2019-02" db="EMBL/GenBank/DDBJ databases">
        <authorList>
            <person name="Gruber-Vodicka R. H."/>
            <person name="Seah K. B. B."/>
        </authorList>
    </citation>
    <scope>NUCLEOTIDE SEQUENCE</scope>
    <source>
        <strain evidence="1">BECK_BZ131</strain>
    </source>
</reference>
<sequence>MLQLPGDLLKQRGVCQDFPDKRMFNDLPTARLTEESEFRLDSGTSSEREHLRTNPLFRSSRLECLDEPFRGDRGRRFSADNVLLDAGLHILYVGMLVKTIS</sequence>
<dbReference type="EMBL" id="CAADFE010000091">
    <property type="protein sequence ID" value="VFJ75861.1"/>
    <property type="molecule type" value="Genomic_DNA"/>
</dbReference>
<accession>A0A450U0S6</accession>
<gene>
    <name evidence="1" type="ORF">BECKFW1821C_GA0114237_109111</name>
</gene>
<protein>
    <submittedName>
        <fullName evidence="1">Uncharacterized protein</fullName>
    </submittedName>
</protein>
<proteinExistence type="predicted"/>
<organism evidence="1">
    <name type="scientific">Candidatus Kentrum sp. FW</name>
    <dbReference type="NCBI Taxonomy" id="2126338"/>
    <lineage>
        <taxon>Bacteria</taxon>
        <taxon>Pseudomonadati</taxon>
        <taxon>Pseudomonadota</taxon>
        <taxon>Gammaproteobacteria</taxon>
        <taxon>Candidatus Kentrum</taxon>
    </lineage>
</organism>
<dbReference type="AlphaFoldDB" id="A0A450U0S6"/>